<reference evidence="1" key="1">
    <citation type="submission" date="2020-11" db="EMBL/GenBank/DDBJ databases">
        <authorList>
            <consortium name="DOE Joint Genome Institute"/>
            <person name="Ahrendt S."/>
            <person name="Riley R."/>
            <person name="Andreopoulos W."/>
            <person name="Labutti K."/>
            <person name="Pangilinan J."/>
            <person name="Ruiz-Duenas F.J."/>
            <person name="Barrasa J.M."/>
            <person name="Sanchez-Garcia M."/>
            <person name="Camarero S."/>
            <person name="Miyauchi S."/>
            <person name="Serrano A."/>
            <person name="Linde D."/>
            <person name="Babiker R."/>
            <person name="Drula E."/>
            <person name="Ayuso-Fernandez I."/>
            <person name="Pacheco R."/>
            <person name="Padilla G."/>
            <person name="Ferreira P."/>
            <person name="Barriuso J."/>
            <person name="Kellner H."/>
            <person name="Castanera R."/>
            <person name="Alfaro M."/>
            <person name="Ramirez L."/>
            <person name="Pisabarro A.G."/>
            <person name="Kuo A."/>
            <person name="Tritt A."/>
            <person name="Lipzen A."/>
            <person name="He G."/>
            <person name="Yan M."/>
            <person name="Ng V."/>
            <person name="Cullen D."/>
            <person name="Martin F."/>
            <person name="Rosso M.-N."/>
            <person name="Henrissat B."/>
            <person name="Hibbett D."/>
            <person name="Martinez A.T."/>
            <person name="Grigoriev I.V."/>
        </authorList>
    </citation>
    <scope>NUCLEOTIDE SEQUENCE</scope>
    <source>
        <strain evidence="1">CIRM-BRFM 674</strain>
    </source>
</reference>
<evidence type="ECO:0000313" key="2">
    <source>
        <dbReference type="Proteomes" id="UP000807469"/>
    </source>
</evidence>
<protein>
    <submittedName>
        <fullName evidence="1">Uncharacterized protein</fullName>
    </submittedName>
</protein>
<dbReference type="PROSITE" id="PS51257">
    <property type="entry name" value="PROKAR_LIPOPROTEIN"/>
    <property type="match status" value="1"/>
</dbReference>
<gene>
    <name evidence="1" type="ORF">BDN70DRAFT_873816</name>
</gene>
<accession>A0A9P5ZB68</accession>
<evidence type="ECO:0000313" key="1">
    <source>
        <dbReference type="EMBL" id="KAF9483510.1"/>
    </source>
</evidence>
<keyword evidence="2" id="KW-1185">Reference proteome</keyword>
<dbReference type="Proteomes" id="UP000807469">
    <property type="component" value="Unassembled WGS sequence"/>
</dbReference>
<sequence>MRLFQRPLPRCAVVAAVTASCLQIMSSAQASSHPRERVLCMARRYPRSIDPPIIVSQVTLHLCLCSISIPRARPPSMSLSTLIQSSDRTLDIRACVTARRAYVRTLRSMPLSFSRRHLPVPLQNSPHIHPSSPWSHSRSDFLTLSIEMSNP</sequence>
<name>A0A9P5ZB68_9AGAR</name>
<comment type="caution">
    <text evidence="1">The sequence shown here is derived from an EMBL/GenBank/DDBJ whole genome shotgun (WGS) entry which is preliminary data.</text>
</comment>
<organism evidence="1 2">
    <name type="scientific">Pholiota conissans</name>
    <dbReference type="NCBI Taxonomy" id="109636"/>
    <lineage>
        <taxon>Eukaryota</taxon>
        <taxon>Fungi</taxon>
        <taxon>Dikarya</taxon>
        <taxon>Basidiomycota</taxon>
        <taxon>Agaricomycotina</taxon>
        <taxon>Agaricomycetes</taxon>
        <taxon>Agaricomycetidae</taxon>
        <taxon>Agaricales</taxon>
        <taxon>Agaricineae</taxon>
        <taxon>Strophariaceae</taxon>
        <taxon>Pholiota</taxon>
    </lineage>
</organism>
<proteinExistence type="predicted"/>
<dbReference type="EMBL" id="MU155153">
    <property type="protein sequence ID" value="KAF9483510.1"/>
    <property type="molecule type" value="Genomic_DNA"/>
</dbReference>
<dbReference type="AlphaFoldDB" id="A0A9P5ZB68"/>